<dbReference type="SUPFAM" id="SSF82171">
    <property type="entry name" value="DPP6 N-terminal domain-like"/>
    <property type="match status" value="1"/>
</dbReference>
<protein>
    <submittedName>
        <fullName evidence="6">Outer membrane protein OmpA</fullName>
    </submittedName>
</protein>
<dbReference type="RefSeq" id="WP_090407659.1">
    <property type="nucleotide sequence ID" value="NZ_FNDQ01000008.1"/>
</dbReference>
<dbReference type="PROSITE" id="PS51123">
    <property type="entry name" value="OMPA_2"/>
    <property type="match status" value="1"/>
</dbReference>
<accession>A0A1G8DWC4</accession>
<keyword evidence="2 4" id="KW-0472">Membrane</keyword>
<organism evidence="6 7">
    <name type="scientific">Myroides phaeus</name>
    <dbReference type="NCBI Taxonomy" id="702745"/>
    <lineage>
        <taxon>Bacteria</taxon>
        <taxon>Pseudomonadati</taxon>
        <taxon>Bacteroidota</taxon>
        <taxon>Flavobacteriia</taxon>
        <taxon>Flavobacteriales</taxon>
        <taxon>Flavobacteriaceae</taxon>
        <taxon>Myroides</taxon>
    </lineage>
</organism>
<dbReference type="PRINTS" id="PR01021">
    <property type="entry name" value="OMPADOMAIN"/>
</dbReference>
<dbReference type="STRING" id="702745.SAMN05421818_108105"/>
<dbReference type="InterPro" id="IPR011990">
    <property type="entry name" value="TPR-like_helical_dom_sf"/>
</dbReference>
<dbReference type="SUPFAM" id="SSF103088">
    <property type="entry name" value="OmpA-like"/>
    <property type="match status" value="1"/>
</dbReference>
<dbReference type="SUPFAM" id="SSF48452">
    <property type="entry name" value="TPR-like"/>
    <property type="match status" value="1"/>
</dbReference>
<dbReference type="AlphaFoldDB" id="A0A1G8DWC4"/>
<reference evidence="7" key="1">
    <citation type="submission" date="2016-10" db="EMBL/GenBank/DDBJ databases">
        <authorList>
            <person name="Varghese N."/>
            <person name="Submissions S."/>
        </authorList>
    </citation>
    <scope>NUCLEOTIDE SEQUENCE [LARGE SCALE GENOMIC DNA]</scope>
    <source>
        <strain evidence="7">DSM 23313</strain>
    </source>
</reference>
<dbReference type="InterPro" id="IPR006665">
    <property type="entry name" value="OmpA-like"/>
</dbReference>
<dbReference type="EMBL" id="FNDQ01000008">
    <property type="protein sequence ID" value="SDH61992.1"/>
    <property type="molecule type" value="Genomic_DNA"/>
</dbReference>
<dbReference type="Pfam" id="PF00691">
    <property type="entry name" value="OmpA"/>
    <property type="match status" value="1"/>
</dbReference>
<dbReference type="PANTHER" id="PTHR30329">
    <property type="entry name" value="STATOR ELEMENT OF FLAGELLAR MOTOR COMPLEX"/>
    <property type="match status" value="1"/>
</dbReference>
<dbReference type="InterPro" id="IPR011042">
    <property type="entry name" value="6-blade_b-propeller_TolB-like"/>
</dbReference>
<comment type="subcellular location">
    <subcellularLocation>
        <location evidence="1">Cell outer membrane</location>
    </subcellularLocation>
</comment>
<keyword evidence="3" id="KW-0998">Cell outer membrane</keyword>
<evidence type="ECO:0000256" key="2">
    <source>
        <dbReference type="ARBA" id="ARBA00023136"/>
    </source>
</evidence>
<name>A0A1G8DWC4_9FLAO</name>
<evidence type="ECO:0000256" key="4">
    <source>
        <dbReference type="PROSITE-ProRule" id="PRU00473"/>
    </source>
</evidence>
<feature type="domain" description="OmpA-like" evidence="5">
    <location>
        <begin position="538"/>
        <end position="659"/>
    </location>
</feature>
<dbReference type="PANTHER" id="PTHR30329:SF21">
    <property type="entry name" value="LIPOPROTEIN YIAD-RELATED"/>
    <property type="match status" value="1"/>
</dbReference>
<dbReference type="Gene3D" id="3.30.1330.60">
    <property type="entry name" value="OmpA-like domain"/>
    <property type="match status" value="1"/>
</dbReference>
<dbReference type="InterPro" id="IPR011659">
    <property type="entry name" value="WD40"/>
</dbReference>
<dbReference type="GO" id="GO:0009279">
    <property type="term" value="C:cell outer membrane"/>
    <property type="evidence" value="ECO:0007669"/>
    <property type="project" value="UniProtKB-SubCell"/>
</dbReference>
<evidence type="ECO:0000313" key="6">
    <source>
        <dbReference type="EMBL" id="SDH61992.1"/>
    </source>
</evidence>
<proteinExistence type="predicted"/>
<dbReference type="InterPro" id="IPR036737">
    <property type="entry name" value="OmpA-like_sf"/>
</dbReference>
<evidence type="ECO:0000256" key="3">
    <source>
        <dbReference type="ARBA" id="ARBA00023237"/>
    </source>
</evidence>
<dbReference type="Gene3D" id="1.25.40.10">
    <property type="entry name" value="Tetratricopeptide repeat domain"/>
    <property type="match status" value="1"/>
</dbReference>
<dbReference type="Pfam" id="PF13620">
    <property type="entry name" value="CarboxypepD_reg"/>
    <property type="match status" value="1"/>
</dbReference>
<evidence type="ECO:0000256" key="1">
    <source>
        <dbReference type="ARBA" id="ARBA00004442"/>
    </source>
</evidence>
<evidence type="ECO:0000313" key="7">
    <source>
        <dbReference type="Proteomes" id="UP000243588"/>
    </source>
</evidence>
<gene>
    <name evidence="6" type="ORF">SAMN05421818_108105</name>
</gene>
<evidence type="ECO:0000259" key="5">
    <source>
        <dbReference type="PROSITE" id="PS51123"/>
    </source>
</evidence>
<dbReference type="Gene3D" id="2.60.40.1120">
    <property type="entry name" value="Carboxypeptidase-like, regulatory domain"/>
    <property type="match status" value="1"/>
</dbReference>
<dbReference type="Pfam" id="PF07676">
    <property type="entry name" value="PD40"/>
    <property type="match status" value="3"/>
</dbReference>
<keyword evidence="7" id="KW-1185">Reference proteome</keyword>
<dbReference type="SUPFAM" id="SSF49478">
    <property type="entry name" value="Cna protein B-type domain"/>
    <property type="match status" value="1"/>
</dbReference>
<dbReference type="InterPro" id="IPR050330">
    <property type="entry name" value="Bact_OuterMem_StrucFunc"/>
</dbReference>
<sequence>MEKRIFGKIWICFVALICIGGYAQNKQVKVGDRQFENLAFADAIKSYENAIRQGSVNQEDFKKLADAYYNNGLYDEANKWYSEILDKGQATSDFVDAEVYFRYIQTLKSKGNYREADRIMDLMADKFKEDIRVKMYLANKSYLEFIRSNPSAFSATLMENVNTAFSDYGATMYKGHIIFASSQNRTNYYQRIHSWTNDPFTKLYSAPVYIDGHVGEAKPFAKKMEGKFNESTPVFSSDGQTMYFSSNTRENKKNKDDVVFVNLYKARLVNGKWNNVEKLSINVPNASSAHPALSVDEKWLYFVSDRGDSYGQSDIYRVEILSNGNFATPENLGDQLNTEGREVFPFISADNILYFASDGHPGLGGLDIFGVKIYEDGSLGDVVNLGDSVNSSYDDFAFYLDPNCKYGYMTSNRPGGKGKDDLYFVREINGIELEFYQSIKGKVYDIVSGEILKEAKVSLYDQNKELVETVVTNENGEYVFNDKRCSISYSVGVDKEFYNTVELGLPALNRKNEAVLDFGLQGGEVNPKEKVQGIQIGDDLFKVLNLKPIYFDFGKADIRVDAESELYRVLEVLNLYPNMKIDVRSHTDVVGKDSYNLKLSQRRADSTVNWLISKGISRSRLTSKGFGSTRLTNECSKGVPCSADKHQENRRSEFIVEDL</sequence>
<dbReference type="Proteomes" id="UP000243588">
    <property type="component" value="Unassembled WGS sequence"/>
</dbReference>
<dbReference type="CDD" id="cd07185">
    <property type="entry name" value="OmpA_C-like"/>
    <property type="match status" value="1"/>
</dbReference>
<dbReference type="InterPro" id="IPR006664">
    <property type="entry name" value="OMP_bac"/>
</dbReference>
<dbReference type="Gene3D" id="2.120.10.30">
    <property type="entry name" value="TolB, C-terminal domain"/>
    <property type="match status" value="1"/>
</dbReference>